<protein>
    <recommendedName>
        <fullName evidence="3">SWIM-type domain-containing protein</fullName>
    </recommendedName>
</protein>
<gene>
    <name evidence="4" type="ORF">GCM10023147_49090</name>
</gene>
<proteinExistence type="predicted"/>
<dbReference type="InterPro" id="IPR007527">
    <property type="entry name" value="Znf_SWIM"/>
</dbReference>
<evidence type="ECO:0000313" key="4">
    <source>
        <dbReference type="EMBL" id="GAA4405778.1"/>
    </source>
</evidence>
<feature type="domain" description="SWIM-type" evidence="3">
    <location>
        <begin position="114"/>
        <end position="149"/>
    </location>
</feature>
<organism evidence="4 5">
    <name type="scientific">Tsukamurella soli</name>
    <dbReference type="NCBI Taxonomy" id="644556"/>
    <lineage>
        <taxon>Bacteria</taxon>
        <taxon>Bacillati</taxon>
        <taxon>Actinomycetota</taxon>
        <taxon>Actinomycetes</taxon>
        <taxon>Mycobacteriales</taxon>
        <taxon>Tsukamurellaceae</taxon>
        <taxon>Tsukamurella</taxon>
    </lineage>
</organism>
<reference evidence="5" key="1">
    <citation type="journal article" date="2019" name="Int. J. Syst. Evol. Microbiol.">
        <title>The Global Catalogue of Microorganisms (GCM) 10K type strain sequencing project: providing services to taxonomists for standard genome sequencing and annotation.</title>
        <authorList>
            <consortium name="The Broad Institute Genomics Platform"/>
            <consortium name="The Broad Institute Genome Sequencing Center for Infectious Disease"/>
            <person name="Wu L."/>
            <person name="Ma J."/>
        </authorList>
    </citation>
    <scope>NUCLEOTIDE SEQUENCE [LARGE SCALE GENOMIC DNA]</scope>
    <source>
        <strain evidence="5">JCM 17688</strain>
    </source>
</reference>
<feature type="region of interest" description="Disordered" evidence="2">
    <location>
        <begin position="175"/>
        <end position="200"/>
    </location>
</feature>
<dbReference type="Proteomes" id="UP001500635">
    <property type="component" value="Unassembled WGS sequence"/>
</dbReference>
<sequence>MARAGGGAAGQGRAPQRKMGTTWFSRALIRQAEDRTERRKVVYARRLYNERAVYSVAVRDGRASATVQGTQLDPFGVELTRPVADPDTVVAVLAGEGATGELTAVARGDLGRTLGGLVLPEAGDLSADCTCPDPSGACAHALALIYEVAAAAAAEPALLLDFAGVPLAALIARTTTSRTSPTRLPPAPALPPGDDGGDPVARDRAMFYGGGTLLPPLPEPAPVDPTDLLDPAMLRTALRRSGTRAADAVQATEELAELYARLREPR</sequence>
<keyword evidence="1" id="KW-0479">Metal-binding</keyword>
<keyword evidence="5" id="KW-1185">Reference proteome</keyword>
<name>A0ABP8KGP6_9ACTN</name>
<evidence type="ECO:0000256" key="1">
    <source>
        <dbReference type="PROSITE-ProRule" id="PRU00325"/>
    </source>
</evidence>
<dbReference type="PANTHER" id="PTHR38133:SF1">
    <property type="entry name" value="SLR1429 PROTEIN"/>
    <property type="match status" value="1"/>
</dbReference>
<keyword evidence="1" id="KW-0863">Zinc-finger</keyword>
<dbReference type="PROSITE" id="PS50966">
    <property type="entry name" value="ZF_SWIM"/>
    <property type="match status" value="1"/>
</dbReference>
<evidence type="ECO:0000259" key="3">
    <source>
        <dbReference type="PROSITE" id="PS50966"/>
    </source>
</evidence>
<comment type="caution">
    <text evidence="4">The sequence shown here is derived from an EMBL/GenBank/DDBJ whole genome shotgun (WGS) entry which is preliminary data.</text>
</comment>
<dbReference type="RefSeq" id="WP_345001229.1">
    <property type="nucleotide sequence ID" value="NZ_BAABFR010000144.1"/>
</dbReference>
<keyword evidence="1" id="KW-0862">Zinc</keyword>
<accession>A0ABP8KGP6</accession>
<dbReference type="EMBL" id="BAABFR010000144">
    <property type="protein sequence ID" value="GAA4405778.1"/>
    <property type="molecule type" value="Genomic_DNA"/>
</dbReference>
<evidence type="ECO:0000256" key="2">
    <source>
        <dbReference type="SAM" id="MobiDB-lite"/>
    </source>
</evidence>
<evidence type="ECO:0000313" key="5">
    <source>
        <dbReference type="Proteomes" id="UP001500635"/>
    </source>
</evidence>
<dbReference type="PANTHER" id="PTHR38133">
    <property type="entry name" value="SLR1429 PROTEIN"/>
    <property type="match status" value="1"/>
</dbReference>